<protein>
    <submittedName>
        <fullName evidence="2">Uncharacterized protein</fullName>
    </submittedName>
</protein>
<dbReference type="EMBL" id="BAAALN010000002">
    <property type="protein sequence ID" value="GAA1227078.1"/>
    <property type="molecule type" value="Genomic_DNA"/>
</dbReference>
<keyword evidence="1" id="KW-0812">Transmembrane</keyword>
<proteinExistence type="predicted"/>
<dbReference type="InterPro" id="IPR045713">
    <property type="entry name" value="DUF6069"/>
</dbReference>
<feature type="transmembrane region" description="Helical" evidence="1">
    <location>
        <begin position="81"/>
        <end position="104"/>
    </location>
</feature>
<feature type="transmembrane region" description="Helical" evidence="1">
    <location>
        <begin position="111"/>
        <end position="132"/>
    </location>
</feature>
<keyword evidence="1" id="KW-1133">Transmembrane helix</keyword>
<feature type="transmembrane region" description="Helical" evidence="1">
    <location>
        <begin position="35"/>
        <end position="61"/>
    </location>
</feature>
<accession>A0ABN1W383</accession>
<dbReference type="Pfam" id="PF19545">
    <property type="entry name" value="DUF6069"/>
    <property type="match status" value="1"/>
</dbReference>
<sequence length="165" mass="16762">MVSSYYGSDGYESHGGYGDYRHSDSAKPHVNAGTLWAGGAATALVAALVGVVATLVVTGVFDIPVIAPATADGAVDYIGAVWLAGFGVVGSLLATALAHLLLLVAPRPMAFLGWIVGLVTVVFAVWPFTIAVDIEVQVASALVYVVMGIAIGSLVTGMATKALDD</sequence>
<organism evidence="2 3">
    <name type="scientific">Prauserella halophila</name>
    <dbReference type="NCBI Taxonomy" id="185641"/>
    <lineage>
        <taxon>Bacteria</taxon>
        <taxon>Bacillati</taxon>
        <taxon>Actinomycetota</taxon>
        <taxon>Actinomycetes</taxon>
        <taxon>Pseudonocardiales</taxon>
        <taxon>Pseudonocardiaceae</taxon>
        <taxon>Prauserella</taxon>
    </lineage>
</organism>
<keyword evidence="3" id="KW-1185">Reference proteome</keyword>
<dbReference type="Proteomes" id="UP001500653">
    <property type="component" value="Unassembled WGS sequence"/>
</dbReference>
<reference evidence="2 3" key="1">
    <citation type="journal article" date="2019" name="Int. J. Syst. Evol. Microbiol.">
        <title>The Global Catalogue of Microorganisms (GCM) 10K type strain sequencing project: providing services to taxonomists for standard genome sequencing and annotation.</title>
        <authorList>
            <consortium name="The Broad Institute Genomics Platform"/>
            <consortium name="The Broad Institute Genome Sequencing Center for Infectious Disease"/>
            <person name="Wu L."/>
            <person name="Ma J."/>
        </authorList>
    </citation>
    <scope>NUCLEOTIDE SEQUENCE [LARGE SCALE GENOMIC DNA]</scope>
    <source>
        <strain evidence="2 3">JCM 13023</strain>
    </source>
</reference>
<gene>
    <name evidence="2" type="ORF">GCM10009676_06520</name>
</gene>
<evidence type="ECO:0000313" key="2">
    <source>
        <dbReference type="EMBL" id="GAA1227078.1"/>
    </source>
</evidence>
<comment type="caution">
    <text evidence="2">The sequence shown here is derived from an EMBL/GenBank/DDBJ whole genome shotgun (WGS) entry which is preliminary data.</text>
</comment>
<feature type="transmembrane region" description="Helical" evidence="1">
    <location>
        <begin position="138"/>
        <end position="159"/>
    </location>
</feature>
<keyword evidence="1" id="KW-0472">Membrane</keyword>
<name>A0ABN1W383_9PSEU</name>
<evidence type="ECO:0000313" key="3">
    <source>
        <dbReference type="Proteomes" id="UP001500653"/>
    </source>
</evidence>
<evidence type="ECO:0000256" key="1">
    <source>
        <dbReference type="SAM" id="Phobius"/>
    </source>
</evidence>